<reference evidence="1 2" key="1">
    <citation type="submission" date="2016-10" db="EMBL/GenBank/DDBJ databases">
        <authorList>
            <person name="de Groot N.N."/>
        </authorList>
    </citation>
    <scope>NUCLEOTIDE SEQUENCE [LARGE SCALE GENOMIC DNA]</scope>
    <source>
        <strain evidence="1 2">HLD2</strain>
    </source>
</reference>
<dbReference type="AlphaFoldDB" id="A0A1G5PW31"/>
<evidence type="ECO:0000313" key="1">
    <source>
        <dbReference type="EMBL" id="SCZ53617.1"/>
    </source>
</evidence>
<protein>
    <submittedName>
        <fullName evidence="1">Uncharacterized protein</fullName>
    </submittedName>
</protein>
<dbReference type="RefSeq" id="WP_092993180.1">
    <property type="nucleotide sequence ID" value="NZ_FMWD01000002.1"/>
</dbReference>
<dbReference type="EMBL" id="FMWD01000002">
    <property type="protein sequence ID" value="SCZ53617.1"/>
    <property type="molecule type" value="Genomic_DNA"/>
</dbReference>
<keyword evidence="2" id="KW-1185">Reference proteome</keyword>
<organism evidence="1 2">
    <name type="scientific">Thiohalomonas denitrificans</name>
    <dbReference type="NCBI Taxonomy" id="415747"/>
    <lineage>
        <taxon>Bacteria</taxon>
        <taxon>Pseudomonadati</taxon>
        <taxon>Pseudomonadota</taxon>
        <taxon>Gammaproteobacteria</taxon>
        <taxon>Thiohalomonadales</taxon>
        <taxon>Thiohalomonadaceae</taxon>
        <taxon>Thiohalomonas</taxon>
    </lineage>
</organism>
<gene>
    <name evidence="1" type="ORF">SAMN03097708_00964</name>
</gene>
<dbReference type="Proteomes" id="UP000199648">
    <property type="component" value="Unassembled WGS sequence"/>
</dbReference>
<accession>A0A1G5PW31</accession>
<evidence type="ECO:0000313" key="2">
    <source>
        <dbReference type="Proteomes" id="UP000199648"/>
    </source>
</evidence>
<sequence length="64" mass="7243">MDYRQLDNLTPDELRQDIRYVQGLIRKAEAEGSADALAAKNLFLQLIARLKREVAEAEKVQVAS</sequence>
<proteinExistence type="predicted"/>
<name>A0A1G5PW31_9GAMM</name>